<reference evidence="1 2" key="1">
    <citation type="journal article" date="2022" name="bioRxiv">
        <title>The genome of the oomycete Peronosclerospora sorghi, a cosmopolitan pathogen of maize and sorghum, is inflated with dispersed pseudogenes.</title>
        <authorList>
            <person name="Fletcher K."/>
            <person name="Martin F."/>
            <person name="Isakeit T."/>
            <person name="Cavanaugh K."/>
            <person name="Magill C."/>
            <person name="Michelmore R."/>
        </authorList>
    </citation>
    <scope>NUCLEOTIDE SEQUENCE [LARGE SCALE GENOMIC DNA]</scope>
    <source>
        <strain evidence="1">P6</strain>
    </source>
</reference>
<protein>
    <submittedName>
        <fullName evidence="1">Uncharacterized protein</fullName>
    </submittedName>
</protein>
<proteinExistence type="predicted"/>
<evidence type="ECO:0000313" key="2">
    <source>
        <dbReference type="Proteomes" id="UP001163321"/>
    </source>
</evidence>
<name>A0ACC0VXQ4_9STRA</name>
<accession>A0ACC0VXQ4</accession>
<keyword evidence="2" id="KW-1185">Reference proteome</keyword>
<sequence>MQTNGVDSSILIKLGPSKDSTAAESAANEPVKINIKLKDMKDFARDFRMLRMGYPKEAVTQFNHGRNPSRHPVTPPRDTNESDSVSELLLKYHKVYAKHFKRLKKEELTEGAAHQKKMAYTADVRAMDLGGVPFFRNCKKRLKLSHFCVWTHAER</sequence>
<organism evidence="1 2">
    <name type="scientific">Peronosclerospora sorghi</name>
    <dbReference type="NCBI Taxonomy" id="230839"/>
    <lineage>
        <taxon>Eukaryota</taxon>
        <taxon>Sar</taxon>
        <taxon>Stramenopiles</taxon>
        <taxon>Oomycota</taxon>
        <taxon>Peronosporomycetes</taxon>
        <taxon>Peronosporales</taxon>
        <taxon>Peronosporaceae</taxon>
        <taxon>Peronosclerospora</taxon>
    </lineage>
</organism>
<comment type="caution">
    <text evidence="1">The sequence shown here is derived from an EMBL/GenBank/DDBJ whole genome shotgun (WGS) entry which is preliminary data.</text>
</comment>
<gene>
    <name evidence="1" type="ORF">PsorP6_009929</name>
</gene>
<evidence type="ECO:0000313" key="1">
    <source>
        <dbReference type="EMBL" id="KAI9910236.1"/>
    </source>
</evidence>
<dbReference type="Proteomes" id="UP001163321">
    <property type="component" value="Chromosome 6"/>
</dbReference>
<dbReference type="EMBL" id="CM047585">
    <property type="protein sequence ID" value="KAI9910236.1"/>
    <property type="molecule type" value="Genomic_DNA"/>
</dbReference>